<dbReference type="GO" id="GO:1904491">
    <property type="term" value="P:protein localization to ciliary transition zone"/>
    <property type="evidence" value="ECO:0007669"/>
    <property type="project" value="TreeGrafter"/>
</dbReference>
<feature type="domain" description="CC2D2A N-terminal C2" evidence="2">
    <location>
        <begin position="469"/>
        <end position="522"/>
    </location>
</feature>
<evidence type="ECO:0000256" key="1">
    <source>
        <dbReference type="SAM" id="Coils"/>
    </source>
</evidence>
<dbReference type="PANTHER" id="PTHR20837">
    <property type="entry name" value="CENTROSOMAL PROTEIN-RELATED"/>
    <property type="match status" value="1"/>
</dbReference>
<dbReference type="GO" id="GO:0035869">
    <property type="term" value="C:ciliary transition zone"/>
    <property type="evidence" value="ECO:0007669"/>
    <property type="project" value="TreeGrafter"/>
</dbReference>
<evidence type="ECO:0000313" key="4">
    <source>
        <dbReference type="Proteomes" id="UP000272942"/>
    </source>
</evidence>
<dbReference type="Pfam" id="PF15625">
    <property type="entry name" value="CC2D2AN-C2"/>
    <property type="match status" value="1"/>
</dbReference>
<reference evidence="3 4" key="1">
    <citation type="submission" date="2018-11" db="EMBL/GenBank/DDBJ databases">
        <authorList>
            <consortium name="Pathogen Informatics"/>
        </authorList>
    </citation>
    <scope>NUCLEOTIDE SEQUENCE [LARGE SCALE GENOMIC DNA]</scope>
    <source>
        <strain evidence="3 4">Egypt</strain>
    </source>
</reference>
<dbReference type="GO" id="GO:1905515">
    <property type="term" value="P:non-motile cilium assembly"/>
    <property type="evidence" value="ECO:0007669"/>
    <property type="project" value="TreeGrafter"/>
</dbReference>
<protein>
    <recommendedName>
        <fullName evidence="2">CC2D2A N-terminal C2 domain-containing protein</fullName>
    </recommendedName>
</protein>
<keyword evidence="1" id="KW-0175">Coiled coil</keyword>
<dbReference type="Proteomes" id="UP000272942">
    <property type="component" value="Unassembled WGS sequence"/>
</dbReference>
<sequence length="535" mass="61843">MDEEGLYVGRPPSVVPANLRRLENRIIQETKSAFLAFPSVVTEQPEAGDTDVDQIIEQKQVEKIQTWFKEDGNFALLPNPLRSVPQRPPVWDELFNPLPPEFQVDYIPPMTTEMTFRYLALENDNASFGKSMSWNFGRTTLSRRRNTGVGVLSGLPECRLDVEIRQVVFDFHPLYTWEHVHAQNLRQIVMAYQTQNSRDQVNACIERLRALRRALEQLKKKKQQAAEENSEESSVLIEMDANIEQYEQEISLIRRSRNHAEAIQRGLLASALRAWKRVKQAREKAGFTNTTVRLNITQPFFILHLHDIAQPIFASLLQATELARLSTSPGNMTPVGKFHNLITYFIELVDRVKEQKEWDKELEDIVEEARRMHERQSKSLRQTYAQELVTYRQLKKHQAAAMRRQRMRESGKETNTDDNETALIETEKEDAHILAEARRIKAPVPPAKFNAAIVRDQAETQMMKSRRLPGEPKITVALSEQTPLTPDELCPESELLRRAEVAKYSYYVKLYFNHKYVEKTNIVYVAPFSSLSAII</sequence>
<dbReference type="InterPro" id="IPR052434">
    <property type="entry name" value="Tectonic-like_complex_comp"/>
</dbReference>
<name>A0A3P8H536_9TREM</name>
<gene>
    <name evidence="3" type="ORF">ECPE_LOCUS9786</name>
</gene>
<evidence type="ECO:0000313" key="3">
    <source>
        <dbReference type="EMBL" id="VDP85960.1"/>
    </source>
</evidence>
<evidence type="ECO:0000259" key="2">
    <source>
        <dbReference type="Pfam" id="PF15625"/>
    </source>
</evidence>
<dbReference type="EMBL" id="UZAN01047965">
    <property type="protein sequence ID" value="VDP85960.1"/>
    <property type="molecule type" value="Genomic_DNA"/>
</dbReference>
<feature type="coiled-coil region" evidence="1">
    <location>
        <begin position="201"/>
        <end position="263"/>
    </location>
</feature>
<organism evidence="3 4">
    <name type="scientific">Echinostoma caproni</name>
    <dbReference type="NCBI Taxonomy" id="27848"/>
    <lineage>
        <taxon>Eukaryota</taxon>
        <taxon>Metazoa</taxon>
        <taxon>Spiralia</taxon>
        <taxon>Lophotrochozoa</taxon>
        <taxon>Platyhelminthes</taxon>
        <taxon>Trematoda</taxon>
        <taxon>Digenea</taxon>
        <taxon>Plagiorchiida</taxon>
        <taxon>Echinostomata</taxon>
        <taxon>Echinostomatoidea</taxon>
        <taxon>Echinostomatidae</taxon>
        <taxon>Echinostoma</taxon>
    </lineage>
</organism>
<dbReference type="InterPro" id="IPR028928">
    <property type="entry name" value="CC2D2AN-C2"/>
</dbReference>
<keyword evidence="4" id="KW-1185">Reference proteome</keyword>
<dbReference type="PANTHER" id="PTHR20837:SF0">
    <property type="entry name" value="COILED-COIL AND C2 DOMAIN-CONTAINING PROTEIN 2A"/>
    <property type="match status" value="1"/>
</dbReference>
<dbReference type="OrthoDB" id="6269126at2759"/>
<dbReference type="AlphaFoldDB" id="A0A3P8H536"/>
<proteinExistence type="predicted"/>
<accession>A0A3P8H536</accession>